<organism evidence="2 3">
    <name type="scientific">Alligator sinensis</name>
    <name type="common">Chinese alligator</name>
    <dbReference type="NCBI Taxonomy" id="38654"/>
    <lineage>
        <taxon>Eukaryota</taxon>
        <taxon>Metazoa</taxon>
        <taxon>Chordata</taxon>
        <taxon>Craniata</taxon>
        <taxon>Vertebrata</taxon>
        <taxon>Euteleostomi</taxon>
        <taxon>Archelosauria</taxon>
        <taxon>Archosauria</taxon>
        <taxon>Crocodylia</taxon>
        <taxon>Alligatoridae</taxon>
        <taxon>Alligatorinae</taxon>
        <taxon>Alligator</taxon>
    </lineage>
</organism>
<protein>
    <submittedName>
        <fullName evidence="3">LOW QUALITY PROTEIN: uncharacterized protein LOC112549939</fullName>
    </submittedName>
</protein>
<keyword evidence="2" id="KW-1185">Reference proteome</keyword>
<feature type="region of interest" description="Disordered" evidence="1">
    <location>
        <begin position="222"/>
        <end position="242"/>
    </location>
</feature>
<dbReference type="InParanoid" id="A0A3Q0GCZ6"/>
<evidence type="ECO:0000313" key="2">
    <source>
        <dbReference type="Proteomes" id="UP000189705"/>
    </source>
</evidence>
<feature type="region of interest" description="Disordered" evidence="1">
    <location>
        <begin position="131"/>
        <end position="177"/>
    </location>
</feature>
<dbReference type="KEGG" id="asn:112549939"/>
<dbReference type="GeneID" id="112549939"/>
<proteinExistence type="predicted"/>
<accession>A0A3Q0GCZ6</accession>
<sequence>MSPSLGCPTPLPPPGTENCYWEEMHGRKRPRSRARGKIQLRPHRGRVGKAPPRGCSRLGARFVSHRRGSPQTRGHVCGKGWGWAALERSARLPPFAQGMTWSSALRLAGTHHPKGACNPSGFCRDNATSARLGTQHQTLPVTTRWGGPGASGSQRGHHTPSAWRQTTPSNPPGGGREAAALIITTRPPCPGLALFIVRRKHHGSKPTEESCLPGLCLENNGPLHGGEDDRRARLGGEEGDQSNATLKCSQQAFSRHIHAKPRSNSVWTQWVVIQGWRWVRGRIVAQCKLCNGFLSVL</sequence>
<dbReference type="AlphaFoldDB" id="A0A3Q0GCZ6"/>
<dbReference type="RefSeq" id="XP_025057484.1">
    <property type="nucleotide sequence ID" value="XM_025201699.1"/>
</dbReference>
<evidence type="ECO:0000256" key="1">
    <source>
        <dbReference type="SAM" id="MobiDB-lite"/>
    </source>
</evidence>
<evidence type="ECO:0000313" key="3">
    <source>
        <dbReference type="RefSeq" id="XP_025057484.1"/>
    </source>
</evidence>
<gene>
    <name evidence="3" type="primary">LOC112549939</name>
</gene>
<feature type="compositionally biased region" description="Basic and acidic residues" evidence="1">
    <location>
        <begin position="225"/>
        <end position="236"/>
    </location>
</feature>
<name>A0A3Q0GCZ6_ALLSI</name>
<dbReference type="Proteomes" id="UP000189705">
    <property type="component" value="Unplaced"/>
</dbReference>
<feature type="compositionally biased region" description="Polar residues" evidence="1">
    <location>
        <begin position="131"/>
        <end position="141"/>
    </location>
</feature>
<reference evidence="3" key="1">
    <citation type="submission" date="2025-08" db="UniProtKB">
        <authorList>
            <consortium name="RefSeq"/>
        </authorList>
    </citation>
    <scope>IDENTIFICATION</scope>
</reference>